<gene>
    <name evidence="2" type="ORF">AFUS01_LOCUS17742</name>
</gene>
<dbReference type="Proteomes" id="UP000708208">
    <property type="component" value="Unassembled WGS sequence"/>
</dbReference>
<feature type="transmembrane region" description="Helical" evidence="1">
    <location>
        <begin position="99"/>
        <end position="119"/>
    </location>
</feature>
<protein>
    <submittedName>
        <fullName evidence="2">Uncharacterized protein</fullName>
    </submittedName>
</protein>
<feature type="transmembrane region" description="Helical" evidence="1">
    <location>
        <begin position="58"/>
        <end position="79"/>
    </location>
</feature>
<feature type="transmembrane region" description="Helical" evidence="1">
    <location>
        <begin position="12"/>
        <end position="38"/>
    </location>
</feature>
<organism evidence="2 3">
    <name type="scientific">Allacma fusca</name>
    <dbReference type="NCBI Taxonomy" id="39272"/>
    <lineage>
        <taxon>Eukaryota</taxon>
        <taxon>Metazoa</taxon>
        <taxon>Ecdysozoa</taxon>
        <taxon>Arthropoda</taxon>
        <taxon>Hexapoda</taxon>
        <taxon>Collembola</taxon>
        <taxon>Symphypleona</taxon>
        <taxon>Sminthuridae</taxon>
        <taxon>Allacma</taxon>
    </lineage>
</organism>
<dbReference type="EMBL" id="CAJVCH010171914">
    <property type="protein sequence ID" value="CAG7729000.1"/>
    <property type="molecule type" value="Genomic_DNA"/>
</dbReference>
<evidence type="ECO:0000313" key="2">
    <source>
        <dbReference type="EMBL" id="CAG7729000.1"/>
    </source>
</evidence>
<evidence type="ECO:0000313" key="3">
    <source>
        <dbReference type="Proteomes" id="UP000708208"/>
    </source>
</evidence>
<reference evidence="2" key="1">
    <citation type="submission" date="2021-06" db="EMBL/GenBank/DDBJ databases">
        <authorList>
            <person name="Hodson N. C."/>
            <person name="Mongue J. A."/>
            <person name="Jaron S. K."/>
        </authorList>
    </citation>
    <scope>NUCLEOTIDE SEQUENCE</scope>
</reference>
<accession>A0A8J2JY02</accession>
<proteinExistence type="predicted"/>
<dbReference type="AlphaFoldDB" id="A0A8J2JY02"/>
<keyword evidence="3" id="KW-1185">Reference proteome</keyword>
<keyword evidence="1" id="KW-0812">Transmembrane</keyword>
<sequence length="156" mass="17616">MDFCKKKATARLFAGFDLGLTTVVVTIASYKIVEAVLMRLSPEPDTMAISSYTMAKHMALWFGFFALHVLPLCTAFALFRVTGKGREEMVQMITKCRSWLKSTLYLLIALVIMFILFSLDSDVQSFIGSGLCVSEIFIRLVSRCFVQTFYESLNSF</sequence>
<keyword evidence="1" id="KW-1133">Transmembrane helix</keyword>
<keyword evidence="1" id="KW-0472">Membrane</keyword>
<name>A0A8J2JY02_9HEXA</name>
<comment type="caution">
    <text evidence="2">The sequence shown here is derived from an EMBL/GenBank/DDBJ whole genome shotgun (WGS) entry which is preliminary data.</text>
</comment>
<evidence type="ECO:0000256" key="1">
    <source>
        <dbReference type="SAM" id="Phobius"/>
    </source>
</evidence>